<feature type="domain" description="MATH" evidence="3">
    <location>
        <begin position="17"/>
        <end position="141"/>
    </location>
</feature>
<dbReference type="Pfam" id="PF22486">
    <property type="entry name" value="MATH_2"/>
    <property type="match status" value="1"/>
</dbReference>
<name>A0A078GD65_BRANA</name>
<evidence type="ECO:0000256" key="1">
    <source>
        <dbReference type="ARBA" id="ARBA00023054"/>
    </source>
</evidence>
<dbReference type="Gene3D" id="2.60.210.10">
    <property type="entry name" value="Apoptosis, Tumor Necrosis Factor Receptor Associated Protein 2, Chain A"/>
    <property type="match status" value="1"/>
</dbReference>
<dbReference type="EMBL" id="LK032132">
    <property type="protein sequence ID" value="CDY22563.1"/>
    <property type="molecule type" value="Genomic_DNA"/>
</dbReference>
<evidence type="ECO:0000313" key="4">
    <source>
        <dbReference type="EMBL" id="CDY22563.1"/>
    </source>
</evidence>
<dbReference type="AlphaFoldDB" id="A0A078GD65"/>
<feature type="coiled-coil region" evidence="2">
    <location>
        <begin position="298"/>
        <end position="332"/>
    </location>
</feature>
<reference evidence="4 5" key="1">
    <citation type="journal article" date="2014" name="Science">
        <title>Plant genetics. Early allopolyploid evolution in the post-Neolithic Brassica napus oilseed genome.</title>
        <authorList>
            <person name="Chalhoub B."/>
            <person name="Denoeud F."/>
            <person name="Liu S."/>
            <person name="Parkin I.A."/>
            <person name="Tang H."/>
            <person name="Wang X."/>
            <person name="Chiquet J."/>
            <person name="Belcram H."/>
            <person name="Tong C."/>
            <person name="Samans B."/>
            <person name="Correa M."/>
            <person name="Da Silva C."/>
            <person name="Just J."/>
            <person name="Falentin C."/>
            <person name="Koh C.S."/>
            <person name="Le Clainche I."/>
            <person name="Bernard M."/>
            <person name="Bento P."/>
            <person name="Noel B."/>
            <person name="Labadie K."/>
            <person name="Alberti A."/>
            <person name="Charles M."/>
            <person name="Arnaud D."/>
            <person name="Guo H."/>
            <person name="Daviaud C."/>
            <person name="Alamery S."/>
            <person name="Jabbari K."/>
            <person name="Zhao M."/>
            <person name="Edger P.P."/>
            <person name="Chelaifa H."/>
            <person name="Tack D."/>
            <person name="Lassalle G."/>
            <person name="Mestiri I."/>
            <person name="Schnel N."/>
            <person name="Le Paslier M.C."/>
            <person name="Fan G."/>
            <person name="Renault V."/>
            <person name="Bayer P.E."/>
            <person name="Golicz A.A."/>
            <person name="Manoli S."/>
            <person name="Lee T.H."/>
            <person name="Thi V.H."/>
            <person name="Chalabi S."/>
            <person name="Hu Q."/>
            <person name="Fan C."/>
            <person name="Tollenaere R."/>
            <person name="Lu Y."/>
            <person name="Battail C."/>
            <person name="Shen J."/>
            <person name="Sidebottom C.H."/>
            <person name="Wang X."/>
            <person name="Canaguier A."/>
            <person name="Chauveau A."/>
            <person name="Berard A."/>
            <person name="Deniot G."/>
            <person name="Guan M."/>
            <person name="Liu Z."/>
            <person name="Sun F."/>
            <person name="Lim Y.P."/>
            <person name="Lyons E."/>
            <person name="Town C.D."/>
            <person name="Bancroft I."/>
            <person name="Wang X."/>
            <person name="Meng J."/>
            <person name="Ma J."/>
            <person name="Pires J.C."/>
            <person name="King G.J."/>
            <person name="Brunel D."/>
            <person name="Delourme R."/>
            <person name="Renard M."/>
            <person name="Aury J.M."/>
            <person name="Adams K.L."/>
            <person name="Batley J."/>
            <person name="Snowdon R.J."/>
            <person name="Tost J."/>
            <person name="Edwards D."/>
            <person name="Zhou Y."/>
            <person name="Hua W."/>
            <person name="Sharpe A.G."/>
            <person name="Paterson A.H."/>
            <person name="Guan C."/>
            <person name="Wincker P."/>
        </authorList>
    </citation>
    <scope>NUCLEOTIDE SEQUENCE [LARGE SCALE GENOMIC DNA]</scope>
    <source>
        <strain evidence="5">cv. Darmor-bzh</strain>
    </source>
</reference>
<keyword evidence="1 2" id="KW-0175">Coiled coil</keyword>
<evidence type="ECO:0000313" key="5">
    <source>
        <dbReference type="Proteomes" id="UP000028999"/>
    </source>
</evidence>
<evidence type="ECO:0000256" key="2">
    <source>
        <dbReference type="SAM" id="Coils"/>
    </source>
</evidence>
<dbReference type="Proteomes" id="UP000028999">
    <property type="component" value="Unassembled WGS sequence"/>
</dbReference>
<keyword evidence="5" id="KW-1185">Reference proteome</keyword>
<dbReference type="InterPro" id="IPR008974">
    <property type="entry name" value="TRAF-like"/>
</dbReference>
<dbReference type="CDD" id="cd00121">
    <property type="entry name" value="MATH"/>
    <property type="match status" value="1"/>
</dbReference>
<dbReference type="InterPro" id="IPR002083">
    <property type="entry name" value="MATH/TRAF_dom"/>
</dbReference>
<dbReference type="PANTHER" id="PTHR46236:SF14">
    <property type="entry name" value="GENOME ASSEMBLY, CHROMOSOME: A03"/>
    <property type="match status" value="1"/>
</dbReference>
<dbReference type="PROSITE" id="PS50144">
    <property type="entry name" value="MATH"/>
    <property type="match status" value="1"/>
</dbReference>
<organism evidence="4 5">
    <name type="scientific">Brassica napus</name>
    <name type="common">Rape</name>
    <dbReference type="NCBI Taxonomy" id="3708"/>
    <lineage>
        <taxon>Eukaryota</taxon>
        <taxon>Viridiplantae</taxon>
        <taxon>Streptophyta</taxon>
        <taxon>Embryophyta</taxon>
        <taxon>Tracheophyta</taxon>
        <taxon>Spermatophyta</taxon>
        <taxon>Magnoliopsida</taxon>
        <taxon>eudicotyledons</taxon>
        <taxon>Gunneridae</taxon>
        <taxon>Pentapetalae</taxon>
        <taxon>rosids</taxon>
        <taxon>malvids</taxon>
        <taxon>Brassicales</taxon>
        <taxon>Brassicaceae</taxon>
        <taxon>Brassiceae</taxon>
        <taxon>Brassica</taxon>
    </lineage>
</organism>
<accession>A0A078GD65</accession>
<dbReference type="SUPFAM" id="SSF49599">
    <property type="entry name" value="TRAF domain-like"/>
    <property type="match status" value="1"/>
</dbReference>
<dbReference type="PANTHER" id="PTHR46236">
    <property type="entry name" value="TRAF-LIKE SUPERFAMILY PROTEIN"/>
    <property type="match status" value="1"/>
</dbReference>
<evidence type="ECO:0000259" key="3">
    <source>
        <dbReference type="PROSITE" id="PS50144"/>
    </source>
</evidence>
<sequence length="350" mass="39937">MGNQMQKSISDKGYQLQTCYTFEIDNFSLNKYSIKSPRFLCGGCEWYLLVHPKETRFDDHLSVYLCVYNPKSLRTGWQRKANFRFTLLNSNQSGNVLNSATERSCLFCAQFSSWGHKTLPLSKLKEEEFLENSKLFIKVDVKVVDIVHEAEITGKETLFLKGFDVLYSQSQVSHLNLSWSATRTLRSLREERTHNVGVGVGALQPTGQEPEAHGAVHKIFEKHPNIAIDFKPKDKGVKAAYMNLLLSLIETLRKPLRSFSETELSDAASQLNELTEAGFKLDWLKTRFEEIYLERKNADADKSRAQEVEERIKNLELTLSDLKVELEKEKAKSAADATLLSFDEIVLGQK</sequence>
<dbReference type="Gramene" id="CDY22563">
    <property type="protein sequence ID" value="CDY22563"/>
    <property type="gene ID" value="GSBRNA2T00019166001"/>
</dbReference>
<dbReference type="InterPro" id="IPR050804">
    <property type="entry name" value="MCC"/>
</dbReference>
<protein>
    <submittedName>
        <fullName evidence="4">BnaC03g23730D protein</fullName>
    </submittedName>
</protein>
<dbReference type="PaxDb" id="3708-A0A078GD65"/>
<dbReference type="OMA" id="ETSSLFC"/>
<gene>
    <name evidence="4" type="primary">BnaC03g23730D</name>
    <name evidence="4" type="ORF">GSBRNA2T00019166001</name>
</gene>
<proteinExistence type="predicted"/>